<protein>
    <submittedName>
        <fullName evidence="2">Uncharacterized protein</fullName>
    </submittedName>
</protein>
<feature type="transmembrane region" description="Helical" evidence="1">
    <location>
        <begin position="191"/>
        <end position="207"/>
    </location>
</feature>
<gene>
    <name evidence="2" type="ORF">NO1_1257</name>
</gene>
<proteinExistence type="predicted"/>
<dbReference type="AlphaFoldDB" id="A0A388TB57"/>
<comment type="caution">
    <text evidence="2">The sequence shown here is derived from an EMBL/GenBank/DDBJ whole genome shotgun (WGS) entry which is preliminary data.</text>
</comment>
<keyword evidence="1" id="KW-1133">Transmembrane helix</keyword>
<evidence type="ECO:0000313" key="3">
    <source>
        <dbReference type="Proteomes" id="UP000269352"/>
    </source>
</evidence>
<accession>A0A388TB57</accession>
<evidence type="ECO:0000313" key="2">
    <source>
        <dbReference type="EMBL" id="GBR74015.1"/>
    </source>
</evidence>
<evidence type="ECO:0000256" key="1">
    <source>
        <dbReference type="SAM" id="Phobius"/>
    </source>
</evidence>
<name>A0A388TB57_TERA1</name>
<feature type="transmembrane region" description="Helical" evidence="1">
    <location>
        <begin position="138"/>
        <end position="155"/>
    </location>
</feature>
<sequence length="208" mass="23895">MIWFVGLSCELLLKIFGLVYWSSPIGLNLLILRDVVFGLLALSVWSILNHRILPDTQKFLQSKTRSKQTNRVFLAFFLGLTLSYFLLLFGGAFSPAKDSVFFNLLFPLKMLTYIFFQQTTITLLLFDICRKYLSRKNAAVFTSLIFGLTHLAAVFNVELIWAVVLTLLASGGMCFWLIIRKKTASLSWPMLIHYFFWIIVGTQLPLFD</sequence>
<dbReference type="EMBL" id="BGZN01000026">
    <property type="protein sequence ID" value="GBR74015.1"/>
    <property type="molecule type" value="Genomic_DNA"/>
</dbReference>
<feature type="transmembrane region" description="Helical" evidence="1">
    <location>
        <begin position="27"/>
        <end position="48"/>
    </location>
</feature>
<organism evidence="2 3">
    <name type="scientific">Termititenax aidoneus</name>
    <dbReference type="NCBI Taxonomy" id="2218524"/>
    <lineage>
        <taxon>Bacteria</taxon>
        <taxon>Bacillati</taxon>
        <taxon>Candidatus Margulisiibacteriota</taxon>
        <taxon>Candidatus Termititenacia</taxon>
        <taxon>Candidatus Termititenacales</taxon>
        <taxon>Candidatus Termititenacaceae</taxon>
        <taxon>Candidatus Termititenax</taxon>
    </lineage>
</organism>
<keyword evidence="1" id="KW-0472">Membrane</keyword>
<feature type="transmembrane region" description="Helical" evidence="1">
    <location>
        <begin position="105"/>
        <end position="126"/>
    </location>
</feature>
<keyword evidence="3" id="KW-1185">Reference proteome</keyword>
<dbReference type="Proteomes" id="UP000269352">
    <property type="component" value="Unassembled WGS sequence"/>
</dbReference>
<feature type="transmembrane region" description="Helical" evidence="1">
    <location>
        <begin position="161"/>
        <end position="179"/>
    </location>
</feature>
<reference evidence="2 3" key="1">
    <citation type="journal article" date="2019" name="ISME J.">
        <title>Genome analyses of uncultured TG2/ZB3 bacteria in 'Margulisbacteria' specifically attached to ectosymbiotic spirochetes of protists in the termite gut.</title>
        <authorList>
            <person name="Utami Y.D."/>
            <person name="Kuwahara H."/>
            <person name="Igai K."/>
            <person name="Murakami T."/>
            <person name="Sugaya K."/>
            <person name="Morikawa T."/>
            <person name="Nagura Y."/>
            <person name="Yuki M."/>
            <person name="Deevong P."/>
            <person name="Inoue T."/>
            <person name="Kihara K."/>
            <person name="Lo N."/>
            <person name="Yamada A."/>
            <person name="Ohkuma M."/>
            <person name="Hongoh Y."/>
        </authorList>
    </citation>
    <scope>NUCLEOTIDE SEQUENCE [LARGE SCALE GENOMIC DNA]</scope>
    <source>
        <strain evidence="2">NkOx7-01</strain>
    </source>
</reference>
<feature type="transmembrane region" description="Helical" evidence="1">
    <location>
        <begin position="72"/>
        <end position="93"/>
    </location>
</feature>
<keyword evidence="1" id="KW-0812">Transmembrane</keyword>